<dbReference type="SUPFAM" id="SSF49464">
    <property type="entry name" value="Carboxypeptidase regulatory domain-like"/>
    <property type="match status" value="1"/>
</dbReference>
<feature type="domain" description="TonB-dependent receptor plug" evidence="14">
    <location>
        <begin position="117"/>
        <end position="238"/>
    </location>
</feature>
<dbReference type="RefSeq" id="WP_093139333.1">
    <property type="nucleotide sequence ID" value="NZ_BMWO01000001.1"/>
</dbReference>
<dbReference type="Pfam" id="PF00593">
    <property type="entry name" value="TonB_dep_Rec_b-barrel"/>
    <property type="match status" value="1"/>
</dbReference>
<evidence type="ECO:0000256" key="1">
    <source>
        <dbReference type="ARBA" id="ARBA00004571"/>
    </source>
</evidence>
<evidence type="ECO:0000256" key="3">
    <source>
        <dbReference type="ARBA" id="ARBA00022452"/>
    </source>
</evidence>
<keyword evidence="2 10" id="KW-0813">Transport</keyword>
<dbReference type="EMBL" id="FNBA01000001">
    <property type="protein sequence ID" value="SDE32261.1"/>
    <property type="molecule type" value="Genomic_DNA"/>
</dbReference>
<evidence type="ECO:0000256" key="9">
    <source>
        <dbReference type="ARBA" id="ARBA00023237"/>
    </source>
</evidence>
<evidence type="ECO:0000256" key="2">
    <source>
        <dbReference type="ARBA" id="ARBA00022448"/>
    </source>
</evidence>
<dbReference type="InterPro" id="IPR008969">
    <property type="entry name" value="CarboxyPept-like_regulatory"/>
</dbReference>
<keyword evidence="6 11" id="KW-0798">TonB box</keyword>
<evidence type="ECO:0000256" key="7">
    <source>
        <dbReference type="ARBA" id="ARBA00023136"/>
    </source>
</evidence>
<evidence type="ECO:0000256" key="11">
    <source>
        <dbReference type="RuleBase" id="RU003357"/>
    </source>
</evidence>
<organism evidence="15 16">
    <name type="scientific">Ulvibacter litoralis</name>
    <dbReference type="NCBI Taxonomy" id="227084"/>
    <lineage>
        <taxon>Bacteria</taxon>
        <taxon>Pseudomonadati</taxon>
        <taxon>Bacteroidota</taxon>
        <taxon>Flavobacteriia</taxon>
        <taxon>Flavobacteriales</taxon>
        <taxon>Flavobacteriaceae</taxon>
        <taxon>Ulvibacter</taxon>
    </lineage>
</organism>
<evidence type="ECO:0000259" key="13">
    <source>
        <dbReference type="Pfam" id="PF00593"/>
    </source>
</evidence>
<dbReference type="STRING" id="227084.SAMN05421855_10192"/>
<comment type="subcellular location">
    <subcellularLocation>
        <location evidence="1 10">Cell outer membrane</location>
        <topology evidence="1 10">Multi-pass membrane protein</topology>
    </subcellularLocation>
</comment>
<dbReference type="InterPro" id="IPR023997">
    <property type="entry name" value="TonB-dep_OMP_SusC/RagA_CS"/>
</dbReference>
<dbReference type="InterPro" id="IPR000531">
    <property type="entry name" value="Beta-barrel_TonB"/>
</dbReference>
<evidence type="ECO:0000313" key="16">
    <source>
        <dbReference type="Proteomes" id="UP000199321"/>
    </source>
</evidence>
<dbReference type="GO" id="GO:0044718">
    <property type="term" value="P:siderophore transmembrane transport"/>
    <property type="evidence" value="ECO:0007669"/>
    <property type="project" value="TreeGrafter"/>
</dbReference>
<dbReference type="InterPro" id="IPR036942">
    <property type="entry name" value="Beta-barrel_TonB_sf"/>
</dbReference>
<dbReference type="Pfam" id="PF07715">
    <property type="entry name" value="Plug"/>
    <property type="match status" value="1"/>
</dbReference>
<dbReference type="PANTHER" id="PTHR30069:SF29">
    <property type="entry name" value="HEMOGLOBIN AND HEMOGLOBIN-HAPTOGLOBIN-BINDING PROTEIN 1-RELATED"/>
    <property type="match status" value="1"/>
</dbReference>
<sequence length="1093" mass="117816">MRTKFSGTLTLLIVLVVQITFAQEKTITGTVSDNSGLPLPGVNIVIKGTSNGTQSDFDGNYALKASVGQNLVFTYVGFKTQERTVTANSSSISIAMEEDAAVLEEVVITAIGLEKKKEDDLSSATTIQAETITKSGEAGVATALAGKTSGVNIIKSGGDPGAGVFIQIRGANTIQGDDEPLYVIDGVLINNFNFGAGVAGVSEQSRLNDISSEDIESVTVLKGASAVAIYGTGAANGVIVVKTKSGKGKPGEWSLDYKSGVYIDKVNETWDLQDKYGQGLNGVFNDGGGTSTSWGDLISARAGGPDEVNVGNQRFEAQDGTVYYPIITKNSRESFLESNFDAVIGQGITFEHDISLKYSGQSGSTYISANNWDQKGIVRNGSNYVRKTLRFNNTTNFSDKLSAKIGANYIKTDADAIQTGSNLNGFYLGLLRTSPDFDNRDYKGTSFNAAGAPSINAMRAYRGPLGPTSAYNNPLWTMNEQSNTIEVDRFLIAPELSYSFSDNVTVTTRYSKDTYRDKRQVFFPYNSSTDIGNGLGYFEIDERFVSSQYLTAFINSNHTISEKFNLSWILGASYENNEFEQLATSATNFSNPYITLDDLISIENAAAANIDAIDSYDLEKQVGAYLLVNGEIFNQVLFELTGRVDRSSTLPDQTFFYPAVSLGWKFSELVKGSEFLSFGKIRGTYGEVAVAPQTYSLTNGFGIGGVNSSWGDTLAGGQYGSTASLDDVQGNANLVVERVKEYELGTDLKFFNNRLSMSFTYYDRKTEDVLLEQAVSPSSGFSNLNNNAATITNKGIEFDLSAAIIKTEDFKWSIDLNYSQNDNLVTSPDGNGEVLSFLNGFVGTSSNVVDGQPFAALLGNPLARDEDGNLALNDFGFPVVSEDGEEVIGDPNPDWRGGIGTKINYKGVELSALFDFVQGMDVWNGTKGVLNHFGVSEVTANQVTVSAEEAATILNFNGVAIADLPYSQLNEDGSYTVRGNLDDFGAGTVLLDQAWYLGTASGFNGSPELNIEDASYVKLREVSLGYTFPSKFIEGIGLDNLSFSVSGRNLVTWTNIEGFDPDNNLTGASKGRGLEYFTNPSTASYFFTLRVGL</sequence>
<keyword evidence="8" id="KW-0675">Receptor</keyword>
<keyword evidence="5 12" id="KW-0732">Signal</keyword>
<dbReference type="PANTHER" id="PTHR30069">
    <property type="entry name" value="TONB-DEPENDENT OUTER MEMBRANE RECEPTOR"/>
    <property type="match status" value="1"/>
</dbReference>
<dbReference type="AlphaFoldDB" id="A0A1G7BYW8"/>
<keyword evidence="16" id="KW-1185">Reference proteome</keyword>
<proteinExistence type="inferred from homology"/>
<dbReference type="Pfam" id="PF13715">
    <property type="entry name" value="CarbopepD_reg_2"/>
    <property type="match status" value="1"/>
</dbReference>
<dbReference type="Gene3D" id="2.60.40.1120">
    <property type="entry name" value="Carboxypeptidase-like, regulatory domain"/>
    <property type="match status" value="1"/>
</dbReference>
<dbReference type="PROSITE" id="PS52016">
    <property type="entry name" value="TONB_DEPENDENT_REC_3"/>
    <property type="match status" value="1"/>
</dbReference>
<reference evidence="15 16" key="1">
    <citation type="submission" date="2016-10" db="EMBL/GenBank/DDBJ databases">
        <authorList>
            <person name="de Groot N.N."/>
        </authorList>
    </citation>
    <scope>NUCLEOTIDE SEQUENCE [LARGE SCALE GENOMIC DNA]</scope>
    <source>
        <strain evidence="15 16">DSM 16195</strain>
    </source>
</reference>
<dbReference type="InterPro" id="IPR012910">
    <property type="entry name" value="Plug_dom"/>
</dbReference>
<evidence type="ECO:0000256" key="6">
    <source>
        <dbReference type="ARBA" id="ARBA00023077"/>
    </source>
</evidence>
<dbReference type="InterPro" id="IPR037066">
    <property type="entry name" value="Plug_dom_sf"/>
</dbReference>
<evidence type="ECO:0000256" key="5">
    <source>
        <dbReference type="ARBA" id="ARBA00022729"/>
    </source>
</evidence>
<evidence type="ECO:0000256" key="4">
    <source>
        <dbReference type="ARBA" id="ARBA00022692"/>
    </source>
</evidence>
<comment type="similarity">
    <text evidence="10 11">Belongs to the TonB-dependent receptor family.</text>
</comment>
<feature type="domain" description="TonB-dependent receptor-like beta-barrel" evidence="13">
    <location>
        <begin position="435"/>
        <end position="837"/>
    </location>
</feature>
<keyword evidence="3 10" id="KW-1134">Transmembrane beta strand</keyword>
<dbReference type="GO" id="GO:0009279">
    <property type="term" value="C:cell outer membrane"/>
    <property type="evidence" value="ECO:0007669"/>
    <property type="project" value="UniProtKB-SubCell"/>
</dbReference>
<dbReference type="Gene3D" id="2.40.170.20">
    <property type="entry name" value="TonB-dependent receptor, beta-barrel domain"/>
    <property type="match status" value="1"/>
</dbReference>
<evidence type="ECO:0000256" key="12">
    <source>
        <dbReference type="SAM" id="SignalP"/>
    </source>
</evidence>
<name>A0A1G7BYW8_9FLAO</name>
<dbReference type="SUPFAM" id="SSF56935">
    <property type="entry name" value="Porins"/>
    <property type="match status" value="1"/>
</dbReference>
<dbReference type="InterPro" id="IPR023996">
    <property type="entry name" value="TonB-dep_OMP_SusC/RagA"/>
</dbReference>
<evidence type="ECO:0000256" key="8">
    <source>
        <dbReference type="ARBA" id="ARBA00023170"/>
    </source>
</evidence>
<dbReference type="Proteomes" id="UP000199321">
    <property type="component" value="Unassembled WGS sequence"/>
</dbReference>
<feature type="chain" id="PRO_5011568731" evidence="12">
    <location>
        <begin position="23"/>
        <end position="1093"/>
    </location>
</feature>
<evidence type="ECO:0000256" key="10">
    <source>
        <dbReference type="PROSITE-ProRule" id="PRU01360"/>
    </source>
</evidence>
<keyword evidence="7 10" id="KW-0472">Membrane</keyword>
<dbReference type="OrthoDB" id="9768177at2"/>
<feature type="signal peptide" evidence="12">
    <location>
        <begin position="1"/>
        <end position="22"/>
    </location>
</feature>
<dbReference type="GO" id="GO:0015344">
    <property type="term" value="F:siderophore uptake transmembrane transporter activity"/>
    <property type="evidence" value="ECO:0007669"/>
    <property type="project" value="TreeGrafter"/>
</dbReference>
<dbReference type="NCBIfam" id="TIGR04056">
    <property type="entry name" value="OMP_RagA_SusC"/>
    <property type="match status" value="1"/>
</dbReference>
<keyword evidence="9 10" id="KW-0998">Cell outer membrane</keyword>
<gene>
    <name evidence="15" type="ORF">SAMN05421855_10192</name>
</gene>
<accession>A0A1G7BYW8</accession>
<protein>
    <submittedName>
        <fullName evidence="15">TonB-linked outer membrane protein, SusC/RagA family</fullName>
    </submittedName>
</protein>
<keyword evidence="4 10" id="KW-0812">Transmembrane</keyword>
<evidence type="ECO:0000313" key="15">
    <source>
        <dbReference type="EMBL" id="SDE32261.1"/>
    </source>
</evidence>
<dbReference type="InterPro" id="IPR039426">
    <property type="entry name" value="TonB-dep_rcpt-like"/>
</dbReference>
<dbReference type="NCBIfam" id="TIGR04057">
    <property type="entry name" value="SusC_RagA_signa"/>
    <property type="match status" value="1"/>
</dbReference>
<evidence type="ECO:0000259" key="14">
    <source>
        <dbReference type="Pfam" id="PF07715"/>
    </source>
</evidence>
<dbReference type="Gene3D" id="2.170.130.10">
    <property type="entry name" value="TonB-dependent receptor, plug domain"/>
    <property type="match status" value="1"/>
</dbReference>